<evidence type="ECO:0000313" key="10">
    <source>
        <dbReference type="EMBL" id="AKE41558.1"/>
    </source>
</evidence>
<dbReference type="InterPro" id="IPR005548">
    <property type="entry name" value="Cell_div_FtsQ/DivIB_C"/>
</dbReference>
<evidence type="ECO:0000259" key="9">
    <source>
        <dbReference type="PROSITE" id="PS51779"/>
    </source>
</evidence>
<gene>
    <name evidence="10" type="primary">ftsQ</name>
    <name evidence="11" type="ORF">NCTC949_01961</name>
    <name evidence="10" type="ORF">UL82_06965</name>
</gene>
<evidence type="ECO:0000313" key="11">
    <source>
        <dbReference type="EMBL" id="VEH08837.1"/>
    </source>
</evidence>
<evidence type="ECO:0000256" key="2">
    <source>
        <dbReference type="ARBA" id="ARBA00022475"/>
    </source>
</evidence>
<dbReference type="PANTHER" id="PTHR37820">
    <property type="entry name" value="CELL DIVISION PROTEIN DIVIB"/>
    <property type="match status" value="1"/>
</dbReference>
<dbReference type="Pfam" id="PF03799">
    <property type="entry name" value="FtsQ_DivIB_C"/>
    <property type="match status" value="1"/>
</dbReference>
<dbReference type="AlphaFoldDB" id="A0A0F6R2C2"/>
<dbReference type="EMBL" id="LR134377">
    <property type="protein sequence ID" value="VEH08837.1"/>
    <property type="molecule type" value="Genomic_DNA"/>
</dbReference>
<feature type="domain" description="POTRA" evidence="9">
    <location>
        <begin position="29"/>
        <end position="97"/>
    </location>
</feature>
<dbReference type="PANTHER" id="PTHR37820:SF1">
    <property type="entry name" value="CELL DIVISION PROTEIN FTSQ"/>
    <property type="match status" value="1"/>
</dbReference>
<reference evidence="11 13" key="2">
    <citation type="submission" date="2018-12" db="EMBL/GenBank/DDBJ databases">
        <authorList>
            <consortium name="Pathogen Informatics"/>
        </authorList>
    </citation>
    <scope>NUCLEOTIDE SEQUENCE [LARGE SCALE GENOMIC DNA]</scope>
    <source>
        <strain evidence="11 13">NCTC949</strain>
    </source>
</reference>
<organism evidence="10 12">
    <name type="scientific">Corynebacterium kutscheri</name>
    <dbReference type="NCBI Taxonomy" id="35755"/>
    <lineage>
        <taxon>Bacteria</taxon>
        <taxon>Bacillati</taxon>
        <taxon>Actinomycetota</taxon>
        <taxon>Actinomycetes</taxon>
        <taxon>Mycobacteriales</taxon>
        <taxon>Corynebacteriaceae</taxon>
        <taxon>Corynebacterium</taxon>
    </lineage>
</organism>
<keyword evidence="6 8" id="KW-0472">Membrane</keyword>
<accession>A0A0F6R2C2</accession>
<evidence type="ECO:0000313" key="12">
    <source>
        <dbReference type="Proteomes" id="UP000033457"/>
    </source>
</evidence>
<evidence type="ECO:0000256" key="3">
    <source>
        <dbReference type="ARBA" id="ARBA00022618"/>
    </source>
</evidence>
<evidence type="ECO:0000256" key="5">
    <source>
        <dbReference type="ARBA" id="ARBA00022989"/>
    </source>
</evidence>
<evidence type="ECO:0000256" key="1">
    <source>
        <dbReference type="ARBA" id="ARBA00004370"/>
    </source>
</evidence>
<comment type="subcellular location">
    <subcellularLocation>
        <location evidence="1">Membrane</location>
    </subcellularLocation>
</comment>
<proteinExistence type="predicted"/>
<dbReference type="InterPro" id="IPR013685">
    <property type="entry name" value="POTRA_FtsQ_type"/>
</dbReference>
<dbReference type="Proteomes" id="UP000033457">
    <property type="component" value="Chromosome"/>
</dbReference>
<keyword evidence="3 10" id="KW-0132">Cell division</keyword>
<evidence type="ECO:0000256" key="7">
    <source>
        <dbReference type="ARBA" id="ARBA00023306"/>
    </source>
</evidence>
<dbReference type="KEGG" id="cku:UL82_06965"/>
<dbReference type="InterPro" id="IPR034746">
    <property type="entry name" value="POTRA"/>
</dbReference>
<sequence length="218" mass="23902">MKKRIFLGLGATMIVALIFFVTAWFYPLWKMSAFEISGQNHTLVEEVETASGVSIGENFFHVDSIAVAKSISALPWVSSVNVNKHIDGVLSIELTEHTVRLYTETADGDVLIDEQGRPFLTAARESGMVKVSGNEQDTPEIYRVVLAALEAMDPMVSARIVEVAAPSSYELTMILDDGRRVYWGSEENLNDKAIALRVALTRGEQSLDVSAAPVIAVR</sequence>
<feature type="transmembrane region" description="Helical" evidence="8">
    <location>
        <begin position="7"/>
        <end position="29"/>
    </location>
</feature>
<dbReference type="Pfam" id="PF08478">
    <property type="entry name" value="POTRA_1"/>
    <property type="match status" value="1"/>
</dbReference>
<dbReference type="HOGENOM" id="CLU_047677_1_1_11"/>
<dbReference type="GO" id="GO:0051301">
    <property type="term" value="P:cell division"/>
    <property type="evidence" value="ECO:0007669"/>
    <property type="project" value="UniProtKB-KW"/>
</dbReference>
<dbReference type="STRING" id="35755.UL82_06965"/>
<dbReference type="Gene3D" id="3.10.20.310">
    <property type="entry name" value="membrane protein fhac"/>
    <property type="match status" value="1"/>
</dbReference>
<keyword evidence="4 8" id="KW-0812">Transmembrane</keyword>
<dbReference type="Proteomes" id="UP000271380">
    <property type="component" value="Chromosome"/>
</dbReference>
<keyword evidence="5 8" id="KW-1133">Transmembrane helix</keyword>
<dbReference type="GO" id="GO:0005886">
    <property type="term" value="C:plasma membrane"/>
    <property type="evidence" value="ECO:0007669"/>
    <property type="project" value="TreeGrafter"/>
</dbReference>
<name>A0A0F6R2C2_9CORY</name>
<dbReference type="OrthoDB" id="9790760at2"/>
<dbReference type="RefSeq" id="WP_046439901.1">
    <property type="nucleotide sequence ID" value="NZ_CP011312.1"/>
</dbReference>
<keyword evidence="2" id="KW-1003">Cell membrane</keyword>
<keyword evidence="7" id="KW-0131">Cell cycle</keyword>
<protein>
    <submittedName>
        <fullName evidence="11">Cell division protein FtsQ</fullName>
    </submittedName>
    <submittedName>
        <fullName evidence="10">Cell division septal protein</fullName>
    </submittedName>
</protein>
<evidence type="ECO:0000256" key="8">
    <source>
        <dbReference type="SAM" id="Phobius"/>
    </source>
</evidence>
<reference evidence="10 12" key="1">
    <citation type="journal article" date="2015" name="Genome Announc.">
        <title>Complete Genome Sequence of Corynebacterium kutscheri DSM 20755, a Corynebacterial Type Strain with Remarkably Low G+C Content of Chromosomal DNA.</title>
        <authorList>
            <person name="Ruckert C."/>
            <person name="Albersmeier A."/>
            <person name="Winkler A."/>
            <person name="Tauch A."/>
        </authorList>
    </citation>
    <scope>NUCLEOTIDE SEQUENCE [LARGE SCALE GENOMIC DNA]</scope>
    <source>
        <strain evidence="10 12">DSM 20755</strain>
    </source>
</reference>
<dbReference type="InterPro" id="IPR050487">
    <property type="entry name" value="FtsQ_DivIB"/>
</dbReference>
<keyword evidence="12" id="KW-1185">Reference proteome</keyword>
<dbReference type="PROSITE" id="PS51779">
    <property type="entry name" value="POTRA"/>
    <property type="match status" value="1"/>
</dbReference>
<evidence type="ECO:0000313" key="13">
    <source>
        <dbReference type="Proteomes" id="UP000271380"/>
    </source>
</evidence>
<evidence type="ECO:0000256" key="6">
    <source>
        <dbReference type="ARBA" id="ARBA00023136"/>
    </source>
</evidence>
<dbReference type="EMBL" id="CP011312">
    <property type="protein sequence ID" value="AKE41558.1"/>
    <property type="molecule type" value="Genomic_DNA"/>
</dbReference>
<evidence type="ECO:0000256" key="4">
    <source>
        <dbReference type="ARBA" id="ARBA00022692"/>
    </source>
</evidence>